<keyword evidence="3" id="KW-1185">Reference proteome</keyword>
<protein>
    <submittedName>
        <fullName evidence="2">Uncharacterized protein</fullName>
    </submittedName>
</protein>
<dbReference type="EMBL" id="FUXX01000034">
    <property type="protein sequence ID" value="SKA66199.1"/>
    <property type="molecule type" value="Genomic_DNA"/>
</dbReference>
<organism evidence="2 3">
    <name type="scientific">Succinivibrio dextrinosolvens DSM 3072</name>
    <dbReference type="NCBI Taxonomy" id="1123324"/>
    <lineage>
        <taxon>Bacteria</taxon>
        <taxon>Pseudomonadati</taxon>
        <taxon>Pseudomonadota</taxon>
        <taxon>Gammaproteobacteria</taxon>
        <taxon>Aeromonadales</taxon>
        <taxon>Succinivibrionaceae</taxon>
        <taxon>Succinivibrio</taxon>
    </lineage>
</organism>
<feature type="signal peptide" evidence="1">
    <location>
        <begin position="1"/>
        <end position="21"/>
    </location>
</feature>
<evidence type="ECO:0000256" key="1">
    <source>
        <dbReference type="SAM" id="SignalP"/>
    </source>
</evidence>
<name>A0A1T4VMN5_9GAMM</name>
<proteinExistence type="predicted"/>
<evidence type="ECO:0000313" key="2">
    <source>
        <dbReference type="EMBL" id="SKA66199.1"/>
    </source>
</evidence>
<keyword evidence="1" id="KW-0732">Signal</keyword>
<accession>A0A1T4VMN5</accession>
<dbReference type="AlphaFoldDB" id="A0A1T4VMN5"/>
<gene>
    <name evidence="2" type="ORF">SAMN02745213_01774</name>
</gene>
<dbReference type="Proteomes" id="UP000242432">
    <property type="component" value="Unassembled WGS sequence"/>
</dbReference>
<reference evidence="3" key="1">
    <citation type="submission" date="2017-02" db="EMBL/GenBank/DDBJ databases">
        <authorList>
            <person name="Varghese N."/>
            <person name="Submissions S."/>
        </authorList>
    </citation>
    <scope>NUCLEOTIDE SEQUENCE [LARGE SCALE GENOMIC DNA]</scope>
    <source>
        <strain evidence="3">DSM 3072</strain>
    </source>
</reference>
<sequence>MKYLLCFISLTFLFLSSTSYARSSDLSKYVGYSIVYSGTITGFVDDSLRPNGKFNKNGAFEGCEFGRKIIIDYQYAVTCEDYDYTYSFMPQVTIISNGRDAKMIVENQVFNIRLK</sequence>
<evidence type="ECO:0000313" key="3">
    <source>
        <dbReference type="Proteomes" id="UP000242432"/>
    </source>
</evidence>
<feature type="chain" id="PRO_5013182469" evidence="1">
    <location>
        <begin position="22"/>
        <end position="115"/>
    </location>
</feature>
<dbReference type="RefSeq" id="WP_078929153.1">
    <property type="nucleotide sequence ID" value="NZ_FUXX01000034.1"/>
</dbReference>